<dbReference type="OrthoDB" id="194139at2759"/>
<name>D8LNC2_ECTSI</name>
<dbReference type="Pfam" id="PF01399">
    <property type="entry name" value="PCI"/>
    <property type="match status" value="1"/>
</dbReference>
<feature type="domain" description="PCI" evidence="6">
    <location>
        <begin position="275"/>
        <end position="457"/>
    </location>
</feature>
<dbReference type="FunFam" id="1.25.40.570:FF:000006">
    <property type="entry name" value="COP9 signalosome complex subunit 2"/>
    <property type="match status" value="1"/>
</dbReference>
<dbReference type="Proteomes" id="UP000002630">
    <property type="component" value="Linkage Group LG22"/>
</dbReference>
<reference evidence="7 8" key="1">
    <citation type="journal article" date="2010" name="Nature">
        <title>The Ectocarpus genome and the independent evolution of multicellularity in brown algae.</title>
        <authorList>
            <person name="Cock J.M."/>
            <person name="Sterck L."/>
            <person name="Rouze P."/>
            <person name="Scornet D."/>
            <person name="Allen A.E."/>
            <person name="Amoutzias G."/>
            <person name="Anthouard V."/>
            <person name="Artiguenave F."/>
            <person name="Aury J.M."/>
            <person name="Badger J.H."/>
            <person name="Beszteri B."/>
            <person name="Billiau K."/>
            <person name="Bonnet E."/>
            <person name="Bothwell J.H."/>
            <person name="Bowler C."/>
            <person name="Boyen C."/>
            <person name="Brownlee C."/>
            <person name="Carrano C.J."/>
            <person name="Charrier B."/>
            <person name="Cho G.Y."/>
            <person name="Coelho S.M."/>
            <person name="Collen J."/>
            <person name="Corre E."/>
            <person name="Da Silva C."/>
            <person name="Delage L."/>
            <person name="Delaroque N."/>
            <person name="Dittami S.M."/>
            <person name="Doulbeau S."/>
            <person name="Elias M."/>
            <person name="Farnham G."/>
            <person name="Gachon C.M."/>
            <person name="Gschloessl B."/>
            <person name="Heesch S."/>
            <person name="Jabbari K."/>
            <person name="Jubin C."/>
            <person name="Kawai H."/>
            <person name="Kimura K."/>
            <person name="Kloareg B."/>
            <person name="Kupper F.C."/>
            <person name="Lang D."/>
            <person name="Le Bail A."/>
            <person name="Leblanc C."/>
            <person name="Lerouge P."/>
            <person name="Lohr M."/>
            <person name="Lopez P.J."/>
            <person name="Martens C."/>
            <person name="Maumus F."/>
            <person name="Michel G."/>
            <person name="Miranda-Saavedra D."/>
            <person name="Morales J."/>
            <person name="Moreau H."/>
            <person name="Motomura T."/>
            <person name="Nagasato C."/>
            <person name="Napoli C.A."/>
            <person name="Nelson D.R."/>
            <person name="Nyvall-Collen P."/>
            <person name="Peters A.F."/>
            <person name="Pommier C."/>
            <person name="Potin P."/>
            <person name="Poulain J."/>
            <person name="Quesneville H."/>
            <person name="Read B."/>
            <person name="Rensing S.A."/>
            <person name="Ritter A."/>
            <person name="Rousvoal S."/>
            <person name="Samanta M."/>
            <person name="Samson G."/>
            <person name="Schroeder D.C."/>
            <person name="Segurens B."/>
            <person name="Strittmatter M."/>
            <person name="Tonon T."/>
            <person name="Tregear J.W."/>
            <person name="Valentin K."/>
            <person name="von Dassow P."/>
            <person name="Yamagishi T."/>
            <person name="Van de Peer Y."/>
            <person name="Wincker P."/>
        </authorList>
    </citation>
    <scope>NUCLEOTIDE SEQUENCE [LARGE SCALE GENOMIC DNA]</scope>
    <source>
        <strain evidence="8">Ec32 / CCAP1310/4</strain>
    </source>
</reference>
<dbReference type="GO" id="GO:0005634">
    <property type="term" value="C:nucleus"/>
    <property type="evidence" value="ECO:0007669"/>
    <property type="project" value="UniProtKB-SubCell"/>
</dbReference>
<dbReference type="PANTHER" id="PTHR10678">
    <property type="entry name" value="26S PROTEASOME NON-ATPASE REGULATORY SUBUNIT 11/COP9 SIGNALOSOME COMPLEX SUBUNIT 2"/>
    <property type="match status" value="1"/>
</dbReference>
<evidence type="ECO:0000256" key="2">
    <source>
        <dbReference type="ARBA" id="ARBA00004496"/>
    </source>
</evidence>
<evidence type="ECO:0000313" key="7">
    <source>
        <dbReference type="EMBL" id="CBN77279.1"/>
    </source>
</evidence>
<dbReference type="PROSITE" id="PS50250">
    <property type="entry name" value="PCI"/>
    <property type="match status" value="1"/>
</dbReference>
<feature type="compositionally biased region" description="Basic and acidic residues" evidence="5">
    <location>
        <begin position="23"/>
        <end position="32"/>
    </location>
</feature>
<evidence type="ECO:0000256" key="1">
    <source>
        <dbReference type="ARBA" id="ARBA00004123"/>
    </source>
</evidence>
<dbReference type="Gene3D" id="1.25.40.570">
    <property type="match status" value="1"/>
</dbReference>
<keyword evidence="3" id="KW-0963">Cytoplasm</keyword>
<dbReference type="SMART" id="SM00753">
    <property type="entry name" value="PAM"/>
    <property type="match status" value="1"/>
</dbReference>
<keyword evidence="8" id="KW-1185">Reference proteome</keyword>
<evidence type="ECO:0000256" key="3">
    <source>
        <dbReference type="ARBA" id="ARBA00022490"/>
    </source>
</evidence>
<feature type="compositionally biased region" description="Low complexity" evidence="5">
    <location>
        <begin position="10"/>
        <end position="20"/>
    </location>
</feature>
<accession>D8LNC2</accession>
<evidence type="ECO:0000256" key="5">
    <source>
        <dbReference type="SAM" id="MobiDB-lite"/>
    </source>
</evidence>
<dbReference type="AlphaFoldDB" id="D8LNC2"/>
<evidence type="ECO:0000256" key="4">
    <source>
        <dbReference type="ARBA" id="ARBA00023242"/>
    </source>
</evidence>
<dbReference type="eggNOG" id="KOG1464">
    <property type="taxonomic scope" value="Eukaryota"/>
</dbReference>
<dbReference type="STRING" id="2880.D8LNC2"/>
<dbReference type="EMBL" id="FN648641">
    <property type="protein sequence ID" value="CBN77279.1"/>
    <property type="molecule type" value="Genomic_DNA"/>
</dbReference>
<sequence length="510" mass="57514">MDTAVRVLAAAATSATTRSRPGAPREERRFTMSDEEEDYDFEYSEEEQEETDVGLENSYYSAKALKAEDPKAAVEAFREVMAQEEEQGIWGFKALKQMMKLLFKMSAFQEFTDCYTQLLGYTKGAVSQNVGEKGVNSVLDYVSSSNDWGLLKGFYEQTLDTLREHKNNRLWFKCNLKLGHLMYDVGEMGRLQRIIKELLKACKNEGNGDDDDTNAVKRGTQLLEIFSLQILMHSRQRDQKKLREVYERARKITSAVPHPRVVATILECGGKMHMQEREWDQACTAFFQSFKNYDEAGDPERLQVLKYLVMASILHKSEIDPFDSQEAKPYKQDPEIVAMTNLVEAFRNKQIKDFERILKTHRASLMGDPFIKLYIDDILRTMRTQKVSIMSNNTHFQVLLKAIAPYTRVKLPYLAGELNDIPVTDVEDLLVSCILDGKVDGKIDQVNQVVLCGKVCPAAGGPASSEAGAAAAVGSGSGSRAQTRTAVALERWAESLRSLNTNIAAKVDYR</sequence>
<keyword evidence="4" id="KW-0539">Nucleus</keyword>
<dbReference type="SUPFAM" id="SSF46785">
    <property type="entry name" value="Winged helix' DNA-binding domain"/>
    <property type="match status" value="1"/>
</dbReference>
<evidence type="ECO:0000313" key="8">
    <source>
        <dbReference type="Proteomes" id="UP000002630"/>
    </source>
</evidence>
<dbReference type="InterPro" id="IPR050871">
    <property type="entry name" value="26S_Proteasome/COP9_Components"/>
</dbReference>
<feature type="region of interest" description="Disordered" evidence="5">
    <location>
        <begin position="10"/>
        <end position="52"/>
    </location>
</feature>
<comment type="subcellular location">
    <subcellularLocation>
        <location evidence="2">Cytoplasm</location>
    </subcellularLocation>
    <subcellularLocation>
        <location evidence="1">Nucleus</location>
    </subcellularLocation>
</comment>
<dbReference type="GO" id="GO:0005737">
    <property type="term" value="C:cytoplasm"/>
    <property type="evidence" value="ECO:0007669"/>
    <property type="project" value="UniProtKB-SubCell"/>
</dbReference>
<organism evidence="7 8">
    <name type="scientific">Ectocarpus siliculosus</name>
    <name type="common">Brown alga</name>
    <name type="synonym">Conferva siliculosa</name>
    <dbReference type="NCBI Taxonomy" id="2880"/>
    <lineage>
        <taxon>Eukaryota</taxon>
        <taxon>Sar</taxon>
        <taxon>Stramenopiles</taxon>
        <taxon>Ochrophyta</taxon>
        <taxon>PX clade</taxon>
        <taxon>Phaeophyceae</taxon>
        <taxon>Ectocarpales</taxon>
        <taxon>Ectocarpaceae</taxon>
        <taxon>Ectocarpus</taxon>
    </lineage>
</organism>
<dbReference type="InParanoid" id="D8LNC2"/>
<feature type="compositionally biased region" description="Acidic residues" evidence="5">
    <location>
        <begin position="33"/>
        <end position="52"/>
    </location>
</feature>
<dbReference type="EMBL" id="FN649747">
    <property type="protein sequence ID" value="CBN77279.1"/>
    <property type="molecule type" value="Genomic_DNA"/>
</dbReference>
<dbReference type="SMART" id="SM00088">
    <property type="entry name" value="PINT"/>
    <property type="match status" value="1"/>
</dbReference>
<proteinExistence type="predicted"/>
<evidence type="ECO:0000259" key="6">
    <source>
        <dbReference type="PROSITE" id="PS50250"/>
    </source>
</evidence>
<gene>
    <name evidence="7" type="ORF">Esi_0044_0049</name>
</gene>
<dbReference type="InterPro" id="IPR036390">
    <property type="entry name" value="WH_DNA-bd_sf"/>
</dbReference>
<dbReference type="InterPro" id="IPR000717">
    <property type="entry name" value="PCI_dom"/>
</dbReference>
<protein>
    <recommendedName>
        <fullName evidence="6">PCI domain-containing protein</fullName>
    </recommendedName>
</protein>
<dbReference type="OMA" id="SEENWKD"/>